<comment type="caution">
    <text evidence="2">The sequence shown here is derived from an EMBL/GenBank/DDBJ whole genome shotgun (WGS) entry which is preliminary data.</text>
</comment>
<organism evidence="2 3">
    <name type="scientific">Hufsiella ginkgonis</name>
    <dbReference type="NCBI Taxonomy" id="2695274"/>
    <lineage>
        <taxon>Bacteria</taxon>
        <taxon>Pseudomonadati</taxon>
        <taxon>Bacteroidota</taxon>
        <taxon>Sphingobacteriia</taxon>
        <taxon>Sphingobacteriales</taxon>
        <taxon>Sphingobacteriaceae</taxon>
        <taxon>Hufsiella</taxon>
    </lineage>
</organism>
<dbReference type="InterPro" id="IPR050266">
    <property type="entry name" value="AB_hydrolase_sf"/>
</dbReference>
<dbReference type="SUPFAM" id="SSF53474">
    <property type="entry name" value="alpha/beta-Hydrolases"/>
    <property type="match status" value="1"/>
</dbReference>
<keyword evidence="3" id="KW-1185">Reference proteome</keyword>
<evidence type="ECO:0000259" key="1">
    <source>
        <dbReference type="Pfam" id="PF12697"/>
    </source>
</evidence>
<dbReference type="Pfam" id="PF12697">
    <property type="entry name" value="Abhydrolase_6"/>
    <property type="match status" value="1"/>
</dbReference>
<keyword evidence="2" id="KW-0378">Hydrolase</keyword>
<dbReference type="Gene3D" id="3.40.50.1820">
    <property type="entry name" value="alpha/beta hydrolase"/>
    <property type="match status" value="1"/>
</dbReference>
<name>A0A7K1Y0A6_9SPHI</name>
<dbReference type="GO" id="GO:0047372">
    <property type="term" value="F:monoacylglycerol lipase activity"/>
    <property type="evidence" value="ECO:0007669"/>
    <property type="project" value="TreeGrafter"/>
</dbReference>
<dbReference type="GO" id="GO:0046464">
    <property type="term" value="P:acylglycerol catabolic process"/>
    <property type="evidence" value="ECO:0007669"/>
    <property type="project" value="TreeGrafter"/>
</dbReference>
<reference evidence="2 3" key="1">
    <citation type="submission" date="2019-11" db="EMBL/GenBank/DDBJ databases">
        <title>Pedobacter sp. HMF7056 Genome sequencing and assembly.</title>
        <authorList>
            <person name="Kang H."/>
            <person name="Kim H."/>
            <person name="Joh K."/>
        </authorList>
    </citation>
    <scope>NUCLEOTIDE SEQUENCE [LARGE SCALE GENOMIC DNA]</scope>
    <source>
        <strain evidence="2 3">HMF7056</strain>
    </source>
</reference>
<dbReference type="EMBL" id="WVHS01000003">
    <property type="protein sequence ID" value="MXV16632.1"/>
    <property type="molecule type" value="Genomic_DNA"/>
</dbReference>
<gene>
    <name evidence="2" type="ORF">GS398_15120</name>
</gene>
<sequence length="333" mass="37201">MGNIKKVLILSAGLALMFGRYPVSWFLSSRRGRRTPLRRPPVERHFINCPDGNVFYAEIDGPEHAQPIVFLHGLGASIEQWPFQIAYFKDQYRVVLVDLPGHGRAPKPVDLSIDRLASGLAEVIGHLGLKNPVLYGHSMGSMVIMSYCIRNDHDVKAVVLQHGSFTDPLKTCQYPMVMQLAKLPLIVPFLHFVKRNSLVFRVNGWLCYLSGLSLFLYRYLFFTGEQSAYQLRLVSKILARTAPEVLAEGLLQCFKFNVRKDLPKIAIPALVLGAGHDRVIRSWANRIIASNIPAGRFKQVGAGHQSLLEVPDQVNGAIGDFLNHLSPTLPLSK</sequence>
<evidence type="ECO:0000313" key="3">
    <source>
        <dbReference type="Proteomes" id="UP000451233"/>
    </source>
</evidence>
<dbReference type="PANTHER" id="PTHR43798">
    <property type="entry name" value="MONOACYLGLYCEROL LIPASE"/>
    <property type="match status" value="1"/>
</dbReference>
<protein>
    <submittedName>
        <fullName evidence="2">Alpha/beta fold hydrolase</fullName>
    </submittedName>
</protein>
<proteinExistence type="predicted"/>
<dbReference type="InterPro" id="IPR029058">
    <property type="entry name" value="AB_hydrolase_fold"/>
</dbReference>
<dbReference type="InterPro" id="IPR000073">
    <property type="entry name" value="AB_hydrolase_1"/>
</dbReference>
<dbReference type="PANTHER" id="PTHR43798:SF5">
    <property type="entry name" value="MONOACYLGLYCEROL LIPASE ABHD6"/>
    <property type="match status" value="1"/>
</dbReference>
<dbReference type="GO" id="GO:0016020">
    <property type="term" value="C:membrane"/>
    <property type="evidence" value="ECO:0007669"/>
    <property type="project" value="TreeGrafter"/>
</dbReference>
<dbReference type="RefSeq" id="WP_160907611.1">
    <property type="nucleotide sequence ID" value="NZ_WVHS01000003.1"/>
</dbReference>
<dbReference type="Proteomes" id="UP000451233">
    <property type="component" value="Unassembled WGS sequence"/>
</dbReference>
<evidence type="ECO:0000313" key="2">
    <source>
        <dbReference type="EMBL" id="MXV16632.1"/>
    </source>
</evidence>
<dbReference type="AlphaFoldDB" id="A0A7K1Y0A6"/>
<accession>A0A7K1Y0A6</accession>
<feature type="domain" description="AB hydrolase-1" evidence="1">
    <location>
        <begin position="68"/>
        <end position="315"/>
    </location>
</feature>